<keyword evidence="3" id="KW-1185">Reference proteome</keyword>
<name>A0ABY7G3V6_MYAAR</name>
<dbReference type="Proteomes" id="UP001164746">
    <property type="component" value="Chromosome 16"/>
</dbReference>
<protein>
    <submittedName>
        <fullName evidence="2">Uncharacterized protein</fullName>
    </submittedName>
</protein>
<dbReference type="EMBL" id="CP111027">
    <property type="protein sequence ID" value="WAR29133.1"/>
    <property type="molecule type" value="Genomic_DNA"/>
</dbReference>
<feature type="compositionally biased region" description="Basic and acidic residues" evidence="1">
    <location>
        <begin position="213"/>
        <end position="317"/>
    </location>
</feature>
<gene>
    <name evidence="2" type="ORF">MAR_002701</name>
</gene>
<feature type="region of interest" description="Disordered" evidence="1">
    <location>
        <begin position="185"/>
        <end position="320"/>
    </location>
</feature>
<accession>A0ABY7G3V6</accession>
<proteinExistence type="predicted"/>
<feature type="region of interest" description="Disordered" evidence="1">
    <location>
        <begin position="364"/>
        <end position="417"/>
    </location>
</feature>
<feature type="compositionally biased region" description="Basic and acidic residues" evidence="1">
    <location>
        <begin position="377"/>
        <end position="402"/>
    </location>
</feature>
<evidence type="ECO:0000313" key="3">
    <source>
        <dbReference type="Proteomes" id="UP001164746"/>
    </source>
</evidence>
<reference evidence="2" key="1">
    <citation type="submission" date="2022-11" db="EMBL/GenBank/DDBJ databases">
        <title>Centuries of genome instability and evolution in soft-shell clam transmissible cancer (bioRxiv).</title>
        <authorList>
            <person name="Hart S.F.M."/>
            <person name="Yonemitsu M.A."/>
            <person name="Giersch R.M."/>
            <person name="Beal B.F."/>
            <person name="Arriagada G."/>
            <person name="Davis B.W."/>
            <person name="Ostrander E.A."/>
            <person name="Goff S.P."/>
            <person name="Metzger M.J."/>
        </authorList>
    </citation>
    <scope>NUCLEOTIDE SEQUENCE</scope>
    <source>
        <strain evidence="2">MELC-2E11</strain>
        <tissue evidence="2">Siphon/mantle</tissue>
    </source>
</reference>
<organism evidence="2 3">
    <name type="scientific">Mya arenaria</name>
    <name type="common">Soft-shell clam</name>
    <dbReference type="NCBI Taxonomy" id="6604"/>
    <lineage>
        <taxon>Eukaryota</taxon>
        <taxon>Metazoa</taxon>
        <taxon>Spiralia</taxon>
        <taxon>Lophotrochozoa</taxon>
        <taxon>Mollusca</taxon>
        <taxon>Bivalvia</taxon>
        <taxon>Autobranchia</taxon>
        <taxon>Heteroconchia</taxon>
        <taxon>Euheterodonta</taxon>
        <taxon>Imparidentia</taxon>
        <taxon>Neoheterodontei</taxon>
        <taxon>Myida</taxon>
        <taxon>Myoidea</taxon>
        <taxon>Myidae</taxon>
        <taxon>Mya</taxon>
    </lineage>
</organism>
<evidence type="ECO:0000256" key="1">
    <source>
        <dbReference type="SAM" id="MobiDB-lite"/>
    </source>
</evidence>
<sequence length="711" mass="78858">MKWNANTEFHGNQYNANVAGGLKCAAWHMVLTLIKKPMKIMSVQPICCDEEPGMEPLVHEDKTVENCVSLNDKKRGIKADLPVDSGHITEQSKACLFSEEKREQKGPEKGIRPRSSHIEKVFFPLHEDEKQLEEDICIDLKKNQPNIIEPNSKELPLDETTSSPIINGQTDIKCMQDVQGQKLMKNESKDNADRKLVANQKEIPYEGSEGDEMEKQNEMKEKADDTNVRNEKEKAGNSNVRKVEGKAADTNVCKEKKKVADSNVRKEEGKAADTNVRKEEGKAADSNVRNEEGKAADTNEHVPNEKGKAADTNKGKAADTNVCTEKDKAATTNKFTEKGKAADTNVRKGKEMAADSNVRNVKEKAADSNVCNKKKKAADTNVHKEKEKAANTNVRNEKKKAGDSNVCNDKGKAPDTNIRKEKGKAATTNVCTKKGKAADTNVRTKKGKAADTNVCNKKEKATNTNIRKEKVKAADTNVCNKIEKDTDTNVHNENGNYGKEKVEHQNAGLFMKSFILILLIRDVSGPSAKKEPDEVFPKDNNDISDVAVNNVSVASCAFRHEAEIRHPKFNEFYRIVLTQWGSCLFIIYSCNGTQLDVNISSTKGFEKATVDGKAYPHLNNSVNFNFILRVNITEAAHAPKDGVKLAEQLDLMIHDDENQVANGTSLENGGPHAHNTGETVKLVSREADEPFKPFTELCQLHKENEVYMEDV</sequence>
<evidence type="ECO:0000313" key="2">
    <source>
        <dbReference type="EMBL" id="WAR29133.1"/>
    </source>
</evidence>
<feature type="compositionally biased region" description="Basic and acidic residues" evidence="1">
    <location>
        <begin position="185"/>
        <end position="196"/>
    </location>
</feature>